<protein>
    <submittedName>
        <fullName evidence="2">Uncharacterized protein</fullName>
    </submittedName>
</protein>
<comment type="caution">
    <text evidence="2">The sequence shown here is derived from an EMBL/GenBank/DDBJ whole genome shotgun (WGS) entry which is preliminary data.</text>
</comment>
<dbReference type="InterPro" id="IPR021109">
    <property type="entry name" value="Peptidase_aspartic_dom_sf"/>
</dbReference>
<evidence type="ECO:0000313" key="2">
    <source>
        <dbReference type="EMBL" id="CDO57478.1"/>
    </source>
</evidence>
<gene>
    <name evidence="2" type="ORF">BN980_GECA22s00450g</name>
</gene>
<proteinExistence type="predicted"/>
<accession>A0A0J9XJF8</accession>
<dbReference type="Gene3D" id="2.40.70.10">
    <property type="entry name" value="Acid Proteases"/>
    <property type="match status" value="1"/>
</dbReference>
<evidence type="ECO:0000313" key="3">
    <source>
        <dbReference type="Proteomes" id="UP000242525"/>
    </source>
</evidence>
<reference evidence="2" key="1">
    <citation type="submission" date="2014-03" db="EMBL/GenBank/DDBJ databases">
        <authorList>
            <person name="Casaregola S."/>
        </authorList>
    </citation>
    <scope>NUCLEOTIDE SEQUENCE [LARGE SCALE GENOMIC DNA]</scope>
    <source>
        <strain evidence="2">CLIB 918</strain>
    </source>
</reference>
<feature type="region of interest" description="Disordered" evidence="1">
    <location>
        <begin position="162"/>
        <end position="181"/>
    </location>
</feature>
<feature type="compositionally biased region" description="Polar residues" evidence="1">
    <location>
        <begin position="171"/>
        <end position="181"/>
    </location>
</feature>
<evidence type="ECO:0000256" key="1">
    <source>
        <dbReference type="SAM" id="MobiDB-lite"/>
    </source>
</evidence>
<name>A0A0J9XJF8_GEOCN</name>
<sequence length="479" mass="54926">MLKPHFSPRAWAYMYEEHVSTKPDPASRAFACQTVLQVYTIKCYKFEARVQDYNNFISGKNMLEYSQYILAFQDKFFKLLGKSLLMNYYLKLLLLTIHWSPAERTQFLSIRNCLNSFQAPEYNKITPEILSEAVDYGIQISEERLRHKRKLTNAISDCSPNKRFKVDPGNTRPSPVASPSGTLQVTCTTDKYTRTFTNWKRWVRSKPLKKLLNSAWKQTGANRNFQPFQLPTINKTLTITRHERDFRSQHNLCVRCGNHTNNDGKQCELHPLYDDAKIDNRTILGWDTMSSPKIASSGALDTTTSPNITSSGALNTCYVDRTASPSTENVLEKYFPKWKRDLMEKASAQAPSQQTSTAEILNSDGFLCPVTFSIGTQSPNSFVTKAFLRRHNLDSFVFQPRKSLVTRARLHNKVSVCDSAIWISLYFEEGCTDVMAYVFDKNDSEDLMLGMDWMTNYNVSLAWNDRNGMDVVIGRTSDY</sequence>
<keyword evidence="3" id="KW-1185">Reference proteome</keyword>
<dbReference type="AlphaFoldDB" id="A0A0J9XJF8"/>
<dbReference type="Proteomes" id="UP000242525">
    <property type="component" value="Unassembled WGS sequence"/>
</dbReference>
<dbReference type="EMBL" id="CCBN010000022">
    <property type="protein sequence ID" value="CDO57478.1"/>
    <property type="molecule type" value="Genomic_DNA"/>
</dbReference>
<organism evidence="2 3">
    <name type="scientific">Geotrichum candidum</name>
    <name type="common">Oospora lactis</name>
    <name type="synonym">Dipodascus geotrichum</name>
    <dbReference type="NCBI Taxonomy" id="1173061"/>
    <lineage>
        <taxon>Eukaryota</taxon>
        <taxon>Fungi</taxon>
        <taxon>Dikarya</taxon>
        <taxon>Ascomycota</taxon>
        <taxon>Saccharomycotina</taxon>
        <taxon>Dipodascomycetes</taxon>
        <taxon>Dipodascales</taxon>
        <taxon>Dipodascaceae</taxon>
        <taxon>Geotrichum</taxon>
    </lineage>
</organism>